<dbReference type="InterPro" id="IPR011050">
    <property type="entry name" value="Pectin_lyase_fold/virulence"/>
</dbReference>
<protein>
    <recommendedName>
        <fullName evidence="1">Right handed beta helix domain-containing protein</fullName>
    </recommendedName>
</protein>
<dbReference type="InterPro" id="IPR006626">
    <property type="entry name" value="PbH1"/>
</dbReference>
<feature type="domain" description="Right handed beta helix" evidence="1">
    <location>
        <begin position="413"/>
        <end position="571"/>
    </location>
</feature>
<keyword evidence="3" id="KW-1185">Reference proteome</keyword>
<comment type="caution">
    <text evidence="2">The sequence shown here is derived from an EMBL/GenBank/DDBJ whole genome shotgun (WGS) entry which is preliminary data.</text>
</comment>
<dbReference type="PANTHER" id="PTHR36453:SF1">
    <property type="entry name" value="RIGHT HANDED BETA HELIX DOMAIN-CONTAINING PROTEIN"/>
    <property type="match status" value="1"/>
</dbReference>
<dbReference type="AlphaFoldDB" id="A0A916J8F5"/>
<organism evidence="2 3">
    <name type="scientific">Dyadobacter helix</name>
    <dbReference type="NCBI Taxonomy" id="2822344"/>
    <lineage>
        <taxon>Bacteria</taxon>
        <taxon>Pseudomonadati</taxon>
        <taxon>Bacteroidota</taxon>
        <taxon>Cytophagia</taxon>
        <taxon>Cytophagales</taxon>
        <taxon>Spirosomataceae</taxon>
        <taxon>Dyadobacter</taxon>
    </lineage>
</organism>
<evidence type="ECO:0000313" key="2">
    <source>
        <dbReference type="EMBL" id="CAG4992383.1"/>
    </source>
</evidence>
<gene>
    <name evidence="2" type="ORF">DYBT9275_00951</name>
</gene>
<dbReference type="RefSeq" id="WP_215237655.1">
    <property type="nucleotide sequence ID" value="NZ_CAJRAF010000001.1"/>
</dbReference>
<sequence>MMNHFFRRIRLILAILLIIRGFSFGQQIFVSTTGNDRNTGTFQKPLATLTAARDKARLFRKRSALKTPVEVIVKKGEYRMKGPLMLTADDSGTPESPLIFKGEAGSMPVFSGGKTLGKFEKVNEGLWKMDIAEVSDYGWYFEQLFINGKRAQRAQAVNDLFIKQVLSVKETVVLIDSSFSHDFAVQKVTLPIESTKWLNGLSKAELEDAVITFYHNWDNTRRRISAYSAKDTAIYVTGQGQKPWNGINSNSLYNLENIKSALDAPGEWFLERPGTLYYKPLPGETIEQTKAVVPVCEQLIVITGDEKQDRRVSNIRFENLSFQMTKYQMPRSGEEPAQGAHHIGTAVVLDNTDQVSFVNCEIAHTGGGAIWYRKACTNGRVERCFLHDLGASGVKVGELSQPLRNEDLTRFITVDNNIMSGGGMVFPCAVAVMIFNASDNEITHNEINNYQYSGISVGWTWGYSASPAKRNKIAFNHIHHLGWGVLSDMGGVYTLGVSEGTVVNNNVIHHIYSFDYGGWGLYTDEGSTGILMENNLVYNCRSSGFHQHYGKENIIRNNIFANNINAQLQATRIEKHRSFSFTNNIIYFNTGDLLSNGWDEVNILTDQNCYWDPRSTAIKFKKQSWAAWHSSGKDVHSVIADPGFRNVKAFDFTLTNPQLMQQIGFKPFDYSLAGVYGSAGWKAKARLDPALERVFDEVVTVREKDRK</sequence>
<dbReference type="SUPFAM" id="SSF51126">
    <property type="entry name" value="Pectin lyase-like"/>
    <property type="match status" value="1"/>
</dbReference>
<dbReference type="InterPro" id="IPR012334">
    <property type="entry name" value="Pectin_lyas_fold"/>
</dbReference>
<dbReference type="SMART" id="SM00710">
    <property type="entry name" value="PbH1"/>
    <property type="match status" value="6"/>
</dbReference>
<dbReference type="EMBL" id="CAJRAF010000001">
    <property type="protein sequence ID" value="CAG4992383.1"/>
    <property type="molecule type" value="Genomic_DNA"/>
</dbReference>
<dbReference type="Pfam" id="PF13229">
    <property type="entry name" value="Beta_helix"/>
    <property type="match status" value="1"/>
</dbReference>
<proteinExistence type="predicted"/>
<dbReference type="Gene3D" id="2.160.20.10">
    <property type="entry name" value="Single-stranded right-handed beta-helix, Pectin lyase-like"/>
    <property type="match status" value="2"/>
</dbReference>
<evidence type="ECO:0000313" key="3">
    <source>
        <dbReference type="Proteomes" id="UP000680038"/>
    </source>
</evidence>
<reference evidence="2" key="1">
    <citation type="submission" date="2021-04" db="EMBL/GenBank/DDBJ databases">
        <authorList>
            <person name="Rodrigo-Torres L."/>
            <person name="Arahal R. D."/>
            <person name="Lucena T."/>
        </authorList>
    </citation>
    <scope>NUCLEOTIDE SEQUENCE</scope>
    <source>
        <strain evidence="2">CECT 9275</strain>
    </source>
</reference>
<name>A0A916J8F5_9BACT</name>
<accession>A0A916J8F5</accession>
<dbReference type="PANTHER" id="PTHR36453">
    <property type="entry name" value="SECRETED PROTEIN-RELATED"/>
    <property type="match status" value="1"/>
</dbReference>
<evidence type="ECO:0000259" key="1">
    <source>
        <dbReference type="Pfam" id="PF13229"/>
    </source>
</evidence>
<dbReference type="Proteomes" id="UP000680038">
    <property type="component" value="Unassembled WGS sequence"/>
</dbReference>
<dbReference type="InterPro" id="IPR039448">
    <property type="entry name" value="Beta_helix"/>
</dbReference>